<dbReference type="InterPro" id="IPR000209">
    <property type="entry name" value="Peptidase_S8/S53_dom"/>
</dbReference>
<keyword evidence="1 5" id="KW-0645">Protease</keyword>
<evidence type="ECO:0000256" key="6">
    <source>
        <dbReference type="SAM" id="SignalP"/>
    </source>
</evidence>
<dbReference type="InterPro" id="IPR023828">
    <property type="entry name" value="Peptidase_S8_Ser-AS"/>
</dbReference>
<dbReference type="AlphaFoldDB" id="A0A4R6YKT6"/>
<keyword evidence="11" id="KW-1185">Reference proteome</keyword>
<dbReference type="Gene3D" id="3.40.50.200">
    <property type="entry name" value="Peptidase S8/S53 domain"/>
    <property type="match status" value="1"/>
</dbReference>
<feature type="active site" description="Charge relay system" evidence="4 5">
    <location>
        <position position="605"/>
    </location>
</feature>
<feature type="signal peptide" evidence="6">
    <location>
        <begin position="1"/>
        <end position="32"/>
    </location>
</feature>
<comment type="caution">
    <text evidence="10">The sequence shown here is derived from an EMBL/GenBank/DDBJ whole genome shotgun (WGS) entry which is preliminary data.</text>
</comment>
<dbReference type="PRINTS" id="PR00723">
    <property type="entry name" value="SUBTILISIN"/>
</dbReference>
<evidence type="ECO:0000259" key="9">
    <source>
        <dbReference type="Pfam" id="PF17766"/>
    </source>
</evidence>
<evidence type="ECO:0000259" key="7">
    <source>
        <dbReference type="Pfam" id="PF00082"/>
    </source>
</evidence>
<dbReference type="PANTHER" id="PTHR10795">
    <property type="entry name" value="PROPROTEIN CONVERTASE SUBTILISIN/KEXIN"/>
    <property type="match status" value="1"/>
</dbReference>
<feature type="chain" id="PRO_5020445774" evidence="6">
    <location>
        <begin position="33"/>
        <end position="995"/>
    </location>
</feature>
<feature type="domain" description="PA" evidence="8">
    <location>
        <begin position="435"/>
        <end position="505"/>
    </location>
</feature>
<dbReference type="OrthoDB" id="1114329at2"/>
<dbReference type="Pfam" id="PF17766">
    <property type="entry name" value="fn3_6"/>
    <property type="match status" value="1"/>
</dbReference>
<evidence type="ECO:0000313" key="11">
    <source>
        <dbReference type="Proteomes" id="UP000295293"/>
    </source>
</evidence>
<feature type="active site" description="Charge relay system" evidence="4 5">
    <location>
        <position position="252"/>
    </location>
</feature>
<feature type="domain" description="Peptidase S8/S53" evidence="7">
    <location>
        <begin position="191"/>
        <end position="641"/>
    </location>
</feature>
<comment type="similarity">
    <text evidence="5">Belongs to the peptidase S8 family.</text>
</comment>
<evidence type="ECO:0000256" key="3">
    <source>
        <dbReference type="ARBA" id="ARBA00022825"/>
    </source>
</evidence>
<evidence type="ECO:0000313" key="10">
    <source>
        <dbReference type="EMBL" id="TDR37752.1"/>
    </source>
</evidence>
<organism evidence="10 11">
    <name type="scientific">Tahibacter aquaticus</name>
    <dbReference type="NCBI Taxonomy" id="520092"/>
    <lineage>
        <taxon>Bacteria</taxon>
        <taxon>Pseudomonadati</taxon>
        <taxon>Pseudomonadota</taxon>
        <taxon>Gammaproteobacteria</taxon>
        <taxon>Lysobacterales</taxon>
        <taxon>Rhodanobacteraceae</taxon>
        <taxon>Tahibacter</taxon>
    </lineage>
</organism>
<dbReference type="GO" id="GO:0006508">
    <property type="term" value="P:proteolysis"/>
    <property type="evidence" value="ECO:0007669"/>
    <property type="project" value="UniProtKB-KW"/>
</dbReference>
<dbReference type="RefSeq" id="WP_133821703.1">
    <property type="nucleotide sequence ID" value="NZ_SNZH01000024.1"/>
</dbReference>
<feature type="domain" description="Subtilisin-like protease fibronectin type-III" evidence="9">
    <location>
        <begin position="695"/>
        <end position="780"/>
    </location>
</feature>
<feature type="active site" description="Charge relay system" evidence="4 5">
    <location>
        <position position="200"/>
    </location>
</feature>
<dbReference type="Proteomes" id="UP000295293">
    <property type="component" value="Unassembled WGS sequence"/>
</dbReference>
<keyword evidence="2 5" id="KW-0378">Hydrolase</keyword>
<dbReference type="SUPFAM" id="SSF52743">
    <property type="entry name" value="Subtilisin-like"/>
    <property type="match status" value="1"/>
</dbReference>
<keyword evidence="3 5" id="KW-0720">Serine protease</keyword>
<dbReference type="EMBL" id="SNZH01000024">
    <property type="protein sequence ID" value="TDR37752.1"/>
    <property type="molecule type" value="Genomic_DNA"/>
</dbReference>
<evidence type="ECO:0000256" key="5">
    <source>
        <dbReference type="PROSITE-ProRule" id="PRU01240"/>
    </source>
</evidence>
<dbReference type="InterPro" id="IPR036852">
    <property type="entry name" value="Peptidase_S8/S53_dom_sf"/>
</dbReference>
<accession>A0A4R6YKT6</accession>
<dbReference type="InterPro" id="IPR015500">
    <property type="entry name" value="Peptidase_S8_subtilisin-rel"/>
</dbReference>
<dbReference type="PROSITE" id="PS51892">
    <property type="entry name" value="SUBTILASE"/>
    <property type="match status" value="1"/>
</dbReference>
<evidence type="ECO:0000256" key="4">
    <source>
        <dbReference type="PIRSR" id="PIRSR615500-1"/>
    </source>
</evidence>
<dbReference type="Pfam" id="PF00082">
    <property type="entry name" value="Peptidase_S8"/>
    <property type="match status" value="1"/>
</dbReference>
<name>A0A4R6YKT6_9GAMM</name>
<evidence type="ECO:0000256" key="2">
    <source>
        <dbReference type="ARBA" id="ARBA00022801"/>
    </source>
</evidence>
<dbReference type="InterPro" id="IPR045051">
    <property type="entry name" value="SBT"/>
</dbReference>
<evidence type="ECO:0000259" key="8">
    <source>
        <dbReference type="Pfam" id="PF02225"/>
    </source>
</evidence>
<protein>
    <submittedName>
        <fullName evidence="10">PA domain-containing protein</fullName>
    </submittedName>
</protein>
<dbReference type="InterPro" id="IPR041469">
    <property type="entry name" value="Subtilisin-like_FN3"/>
</dbReference>
<evidence type="ECO:0000256" key="1">
    <source>
        <dbReference type="ARBA" id="ARBA00022670"/>
    </source>
</evidence>
<keyword evidence="6" id="KW-0732">Signal</keyword>
<reference evidence="10 11" key="1">
    <citation type="submission" date="2019-03" db="EMBL/GenBank/DDBJ databases">
        <title>Genomic Encyclopedia of Type Strains, Phase IV (KMG-IV): sequencing the most valuable type-strain genomes for metagenomic binning, comparative biology and taxonomic classification.</title>
        <authorList>
            <person name="Goeker M."/>
        </authorList>
    </citation>
    <scope>NUCLEOTIDE SEQUENCE [LARGE SCALE GENOMIC DNA]</scope>
    <source>
        <strain evidence="10 11">DSM 21667</strain>
    </source>
</reference>
<dbReference type="GO" id="GO:0004252">
    <property type="term" value="F:serine-type endopeptidase activity"/>
    <property type="evidence" value="ECO:0007669"/>
    <property type="project" value="UniProtKB-UniRule"/>
</dbReference>
<dbReference type="PROSITE" id="PS00138">
    <property type="entry name" value="SUBTILASE_SER"/>
    <property type="match status" value="1"/>
</dbReference>
<gene>
    <name evidence="10" type="ORF">DFR29_12449</name>
</gene>
<dbReference type="InterPro" id="IPR003137">
    <property type="entry name" value="PA_domain"/>
</dbReference>
<dbReference type="Gene3D" id="3.50.30.30">
    <property type="match status" value="1"/>
</dbReference>
<proteinExistence type="inferred from homology"/>
<sequence>MKPSLMKPFPRTILAAVIGVVLSSAAVMPATAAPPRVNAVNDKAEAESPTGRYILTFDEPGLVQYRGDRPGLARTAPGGATTTARKFNRASTAAHDYAAYLSQQRESHLSAIEQVLGRPLVISQRYEVAKHGVSVALSPAEAAIVAGVDGVRAVTPVRVQPLSTFGSPGFIGAGTLWDGSQVPAGMAPSRGEGIRIGVIDSGANSPHPSFANDASCGLSATNPKLIAKDCTANSSTGGCIGTNPEADAGIGHGVHTASTAAGNVIDLNASPPPDLLPGQSMSGVAPCATVVSYKACVAAGCYDDMLHAAIETAIVDQVDVINYSLGQRCGYGSPWEDGLDLLAAFSADVFVAASAGNTAAACTDPTGRVANISPWVTTVAASSSRQIIAPALTVAGPGTVPPSFHGIALAGGTTTLPAALTSNLAGIPLRASAGNPIGCTADGGFAPGYFNGAIAVVARGICSFTEKITNAAAAGARMVVITNNVGATLGMDTTGAPANIAAFSIADSAVGNELIAFVTAHQGPALAADTIFGAGFEAITWATGNYLKRSFPQVQSDILGDFSLRGPVPPPLSNLAKPDISAPGIVTYAALDPASGNYGVLSGTSMASPHIAGSAALLRKLHPGWAVDEIKSALMTTASTVGFKQDGVTAWDADDVGSGRVDLTKAARAGLTLADSVENYSAANPNGGSLDLTALNLPSLRNIRCGDQCSWTRKVRNRLTQTGTWTASFVQPSGYTLTAQPATFTLAPGAVQEMTFSAAINDITLPGAYSFGRVVLQETGGRSPDQHLPVVVQGSEISVECNAGNCTFDVDNFFSGYSAIGCDTACAFLWLNRYSPPVSAFPITLTSITFLTGSASYVHAGDRYDFYVYQDNDRDPTNGAVLVGAQKGYTITTAGARLRVVNLATPIVLKGPGDVVIALSRPTGTGPRPATAEVSEFRGRSYTGNYVGEDPDLGSAAVDLKLNPEAIGSNGNYVIRATGTNGSGDAIQLGGAPGE</sequence>
<dbReference type="InterPro" id="IPR046450">
    <property type="entry name" value="PA_dom_sf"/>
</dbReference>
<dbReference type="Pfam" id="PF02225">
    <property type="entry name" value="PA"/>
    <property type="match status" value="1"/>
</dbReference>
<dbReference type="SUPFAM" id="SSF52025">
    <property type="entry name" value="PA domain"/>
    <property type="match status" value="1"/>
</dbReference>